<organism evidence="2 3">
    <name type="scientific">Virgibacillus halodenitrificans</name>
    <name type="common">Bacillus halodenitrificans</name>
    <dbReference type="NCBI Taxonomy" id="1482"/>
    <lineage>
        <taxon>Bacteria</taxon>
        <taxon>Bacillati</taxon>
        <taxon>Bacillota</taxon>
        <taxon>Bacilli</taxon>
        <taxon>Bacillales</taxon>
        <taxon>Bacillaceae</taxon>
        <taxon>Virgibacillus</taxon>
    </lineage>
</organism>
<dbReference type="PANTHER" id="PTHR30244">
    <property type="entry name" value="TRANSAMINASE"/>
    <property type="match status" value="1"/>
</dbReference>
<keyword evidence="2" id="KW-0032">Aminotransferase</keyword>
<keyword evidence="1" id="KW-0663">Pyridoxal phosphate</keyword>
<dbReference type="InterPro" id="IPR015424">
    <property type="entry name" value="PyrdxlP-dep_Trfase"/>
</dbReference>
<dbReference type="EMBL" id="JACWEZ010000001">
    <property type="protein sequence ID" value="MBD1221069.1"/>
    <property type="molecule type" value="Genomic_DNA"/>
</dbReference>
<dbReference type="InterPro" id="IPR015421">
    <property type="entry name" value="PyrdxlP-dep_Trfase_major"/>
</dbReference>
<protein>
    <submittedName>
        <fullName evidence="2">Aminotransferase class I/II-fold pyridoxal phosphate-dependent enzyme</fullName>
    </submittedName>
</protein>
<accession>A0ABR7VGI7</accession>
<dbReference type="GO" id="GO:0008483">
    <property type="term" value="F:transaminase activity"/>
    <property type="evidence" value="ECO:0007669"/>
    <property type="project" value="UniProtKB-KW"/>
</dbReference>
<sequence>MKGISEETLIFEKEFTRQEPLPQAAIDRVTEILQSGRLHRYNTVKGEVAEASLLEQEYADYVGSTYCAGFSSCGSAIYVALKSVGVRPGDKVLSNAFTLAPVPGAIKNAEAVPVFVEITEDYVTDLNDLEKKAKESQAKYFLLSHMRGHIVDMDRIMEICNRYGIVVVEDCAHTMGATWDGKFTGTFGKVGCFSAQTYKHLNSGEGGLLITDDADVAAQAILYSGSYMLYEKHIARPKVEVFEKYKKLTPNFSLRMSNLVAALIRVQLPSLKRQGERWNERYKVIEAELTDVERIYLPKRPAKEGYVASSFQFTLKNTSVEKVEAFIKVCADRGVELKWFGSMEPKGFTSRYESWEYFGETEQLPKTAEVLNFMCDFRLPLTFSLEDCRKIAKIIKQVVIEVIE</sequence>
<dbReference type="Proteomes" id="UP000621631">
    <property type="component" value="Unassembled WGS sequence"/>
</dbReference>
<comment type="caution">
    <text evidence="2">The sequence shown here is derived from an EMBL/GenBank/DDBJ whole genome shotgun (WGS) entry which is preliminary data.</text>
</comment>
<keyword evidence="3" id="KW-1185">Reference proteome</keyword>
<name>A0ABR7VGI7_VIRHA</name>
<keyword evidence="2" id="KW-0808">Transferase</keyword>
<comment type="similarity">
    <text evidence="1">Belongs to the DegT/DnrJ/EryC1 family.</text>
</comment>
<dbReference type="PANTHER" id="PTHR30244:SF34">
    <property type="entry name" value="DTDP-4-AMINO-4,6-DIDEOXYGALACTOSE TRANSAMINASE"/>
    <property type="match status" value="1"/>
</dbReference>
<evidence type="ECO:0000313" key="3">
    <source>
        <dbReference type="Proteomes" id="UP000621631"/>
    </source>
</evidence>
<dbReference type="Gene3D" id="3.40.640.10">
    <property type="entry name" value="Type I PLP-dependent aspartate aminotransferase-like (Major domain)"/>
    <property type="match status" value="1"/>
</dbReference>
<dbReference type="RefSeq" id="WP_189776442.1">
    <property type="nucleotide sequence ID" value="NZ_JACWEZ010000001.1"/>
</dbReference>
<evidence type="ECO:0000313" key="2">
    <source>
        <dbReference type="EMBL" id="MBD1221069.1"/>
    </source>
</evidence>
<proteinExistence type="inferred from homology"/>
<dbReference type="Pfam" id="PF01041">
    <property type="entry name" value="DegT_DnrJ_EryC1"/>
    <property type="match status" value="1"/>
</dbReference>
<gene>
    <name evidence="2" type="ORF">IC602_00410</name>
</gene>
<reference evidence="2 3" key="1">
    <citation type="submission" date="2020-09" db="EMBL/GenBank/DDBJ databases">
        <title>Draft Genome Sequences of Oil-Oxidizing Bacteria Halomonas titanicae, Marinobacter lutaoensis, and Virgibacillus halodenitrificans Isolated from Highly Saline Environments.</title>
        <authorList>
            <person name="Grouzdev D.S."/>
            <person name="Sokolova D.S."/>
            <person name="Semenova E.M."/>
            <person name="Borzenkov I.A."/>
            <person name="Bidzhieva S.K."/>
            <person name="Poltaraus A.B."/>
            <person name="Nazina T.N."/>
        </authorList>
    </citation>
    <scope>NUCLEOTIDE SEQUENCE [LARGE SCALE GENOMIC DNA]</scope>
    <source>
        <strain evidence="2 3">VKM B-3472D</strain>
    </source>
</reference>
<dbReference type="PIRSF" id="PIRSF000390">
    <property type="entry name" value="PLP_StrS"/>
    <property type="match status" value="1"/>
</dbReference>
<evidence type="ECO:0000256" key="1">
    <source>
        <dbReference type="RuleBase" id="RU004508"/>
    </source>
</evidence>
<dbReference type="SUPFAM" id="SSF53383">
    <property type="entry name" value="PLP-dependent transferases"/>
    <property type="match status" value="1"/>
</dbReference>
<dbReference type="InterPro" id="IPR000653">
    <property type="entry name" value="DegT/StrS_aminotransferase"/>
</dbReference>